<evidence type="ECO:0000313" key="2">
    <source>
        <dbReference type="Proteomes" id="UP001217089"/>
    </source>
</evidence>
<name>A0ABQ9F9W9_TEGGR</name>
<reference evidence="1 2" key="1">
    <citation type="submission" date="2022-12" db="EMBL/GenBank/DDBJ databases">
        <title>Chromosome-level genome of Tegillarca granosa.</title>
        <authorList>
            <person name="Kim J."/>
        </authorList>
    </citation>
    <scope>NUCLEOTIDE SEQUENCE [LARGE SCALE GENOMIC DNA]</scope>
    <source>
        <strain evidence="1">Teg-2019</strain>
        <tissue evidence="1">Adductor muscle</tissue>
    </source>
</reference>
<dbReference type="Proteomes" id="UP001217089">
    <property type="component" value="Unassembled WGS sequence"/>
</dbReference>
<keyword evidence="2" id="KW-1185">Reference proteome</keyword>
<proteinExistence type="predicted"/>
<gene>
    <name evidence="1" type="ORF">KUTeg_008710</name>
</gene>
<protein>
    <submittedName>
        <fullName evidence="1">Uncharacterized protein</fullName>
    </submittedName>
</protein>
<sequence>MGDNLVKCNCSELLGRIEGKLDLLQNASLNNAKNKPNVERQRPEDNQTAVHILYSTMTRVNYNLEQSINFYRYTGELVERIVGATETVSEDQTRIREDLRHFLEVQTNYSNNCVNENNNSNYKPVNEVQNDVNLKGKAISEEVTKQCEVSVKTLQDVVQLTKNNTQLLEIVTDLAQLSQISMKKSVLQIQDEVLKLQQEREQSETKRQNAPPRPEVSAGVSEYEFESLLNTSKSLFHIVEAVASSTGWIPYIFHNLQYVESRVNESLVTSRRILQKILSSPPSTGSAITPDHGQSNVFETRPDSNEILSELSLIGNGSLGARNDSLPAGLLKKLNFMYNTDTKLHRLIPALTRLLGEPEYSEVINSSNNYVF</sequence>
<comment type="caution">
    <text evidence="1">The sequence shown here is derived from an EMBL/GenBank/DDBJ whole genome shotgun (WGS) entry which is preliminary data.</text>
</comment>
<dbReference type="EMBL" id="JARBDR010000342">
    <property type="protein sequence ID" value="KAJ8314149.1"/>
    <property type="molecule type" value="Genomic_DNA"/>
</dbReference>
<organism evidence="1 2">
    <name type="scientific">Tegillarca granosa</name>
    <name type="common">Malaysian cockle</name>
    <name type="synonym">Anadara granosa</name>
    <dbReference type="NCBI Taxonomy" id="220873"/>
    <lineage>
        <taxon>Eukaryota</taxon>
        <taxon>Metazoa</taxon>
        <taxon>Spiralia</taxon>
        <taxon>Lophotrochozoa</taxon>
        <taxon>Mollusca</taxon>
        <taxon>Bivalvia</taxon>
        <taxon>Autobranchia</taxon>
        <taxon>Pteriomorphia</taxon>
        <taxon>Arcoida</taxon>
        <taxon>Arcoidea</taxon>
        <taxon>Arcidae</taxon>
        <taxon>Tegillarca</taxon>
    </lineage>
</organism>
<evidence type="ECO:0000313" key="1">
    <source>
        <dbReference type="EMBL" id="KAJ8314149.1"/>
    </source>
</evidence>
<accession>A0ABQ9F9W9</accession>